<dbReference type="PRINTS" id="PR00420">
    <property type="entry name" value="RNGMNOXGNASE"/>
</dbReference>
<dbReference type="Gene3D" id="3.50.50.60">
    <property type="entry name" value="FAD/NAD(P)-binding domain"/>
    <property type="match status" value="1"/>
</dbReference>
<dbReference type="PANTHER" id="PTHR47178:SF2">
    <property type="entry name" value="FAD-BINDING DOMAIN-CONTAINING PROTEIN"/>
    <property type="match status" value="1"/>
</dbReference>
<keyword evidence="2" id="KW-0285">Flavoprotein</keyword>
<sequence>MRVIVVGAGLAGLAIANGLKKNNIPYVIVDRETAPRDRNWAITLGWALPLFQKLLPEDLYNSLHQCQPDPTLDAKVAGEKGILVRDGATGLEMNVARFPAIRRLNIQKTKRHLSTGIDVKYGKRLIDITINEGKDDDGLVTAHFDDGTSETGSLIVGADGGASQVRRWLLGDLAQQEALPCDFMNFSFTLPADIAVHLDKEMNPTVDVGAHPSNMYLGIFLLDKPDIDKPETWVFYILATWRLDDKNDRGSGKRLDELRSRMTGWFDLYKTVVENVPDDVEIKPDQLRIWKTKPWDNHQARVTLAGDAAHSMTFHRGQGGNLAIKDADEFVSSITAVKRGEKDIEDAVDAYDNGALLRSAEVEISRQASMAFLDYENFDKSPVFKMGISPAMKF</sequence>
<dbReference type="GO" id="GO:0071949">
    <property type="term" value="F:FAD binding"/>
    <property type="evidence" value="ECO:0007669"/>
    <property type="project" value="InterPro"/>
</dbReference>
<comment type="cofactor">
    <cofactor evidence="1">
        <name>FAD</name>
        <dbReference type="ChEBI" id="CHEBI:57692"/>
    </cofactor>
</comment>
<dbReference type="OrthoDB" id="47494at2759"/>
<organism evidence="7 8">
    <name type="scientific">Talaromyces rugulosus</name>
    <name type="common">Penicillium rugulosum</name>
    <dbReference type="NCBI Taxonomy" id="121627"/>
    <lineage>
        <taxon>Eukaryota</taxon>
        <taxon>Fungi</taxon>
        <taxon>Dikarya</taxon>
        <taxon>Ascomycota</taxon>
        <taxon>Pezizomycotina</taxon>
        <taxon>Eurotiomycetes</taxon>
        <taxon>Eurotiomycetidae</taxon>
        <taxon>Eurotiales</taxon>
        <taxon>Trichocomaceae</taxon>
        <taxon>Talaromyces</taxon>
        <taxon>Talaromyces sect. Islandici</taxon>
    </lineage>
</organism>
<reference evidence="8" key="1">
    <citation type="submission" date="2020-06" db="EMBL/GenBank/DDBJ databases">
        <title>A chromosome-scale genome assembly of Talaromyces rugulosus W13939.</title>
        <authorList>
            <person name="Wang B."/>
            <person name="Guo L."/>
            <person name="Ye K."/>
            <person name="Wang L."/>
        </authorList>
    </citation>
    <scope>NUCLEOTIDE SEQUENCE [LARGE SCALE GENOMIC DNA]</scope>
    <source>
        <strain evidence="8">W13939</strain>
    </source>
</reference>
<evidence type="ECO:0000256" key="3">
    <source>
        <dbReference type="ARBA" id="ARBA00022827"/>
    </source>
</evidence>
<dbReference type="PANTHER" id="PTHR47178">
    <property type="entry name" value="MONOOXYGENASE, FAD-BINDING"/>
    <property type="match status" value="1"/>
</dbReference>
<keyword evidence="8" id="KW-1185">Reference proteome</keyword>
<protein>
    <recommendedName>
        <fullName evidence="6">FAD-binding domain-containing protein</fullName>
    </recommendedName>
</protein>
<keyword evidence="5" id="KW-0503">Monooxygenase</keyword>
<keyword evidence="4" id="KW-0560">Oxidoreductase</keyword>
<proteinExistence type="predicted"/>
<name>A0A7H8R2B8_TALRU</name>
<dbReference type="InterPro" id="IPR002938">
    <property type="entry name" value="FAD-bd"/>
</dbReference>
<dbReference type="EMBL" id="CP055901">
    <property type="protein sequence ID" value="QKX60387.1"/>
    <property type="molecule type" value="Genomic_DNA"/>
</dbReference>
<dbReference type="KEGG" id="trg:TRUGW13939_07532"/>
<feature type="domain" description="FAD-binding" evidence="6">
    <location>
        <begin position="135"/>
        <end position="360"/>
    </location>
</feature>
<gene>
    <name evidence="7" type="ORF">TRUGW13939_07532</name>
</gene>
<dbReference type="GeneID" id="55995023"/>
<evidence type="ECO:0000313" key="7">
    <source>
        <dbReference type="EMBL" id="QKX60387.1"/>
    </source>
</evidence>
<accession>A0A7H8R2B8</accession>
<keyword evidence="3" id="KW-0274">FAD</keyword>
<evidence type="ECO:0000256" key="2">
    <source>
        <dbReference type="ARBA" id="ARBA00022630"/>
    </source>
</evidence>
<evidence type="ECO:0000259" key="6">
    <source>
        <dbReference type="Pfam" id="PF01494"/>
    </source>
</evidence>
<dbReference type="GO" id="GO:0004497">
    <property type="term" value="F:monooxygenase activity"/>
    <property type="evidence" value="ECO:0007669"/>
    <property type="project" value="UniProtKB-KW"/>
</dbReference>
<dbReference type="Proteomes" id="UP000509510">
    <property type="component" value="Chromosome IV"/>
</dbReference>
<dbReference type="AlphaFoldDB" id="A0A7H8R2B8"/>
<evidence type="ECO:0000313" key="8">
    <source>
        <dbReference type="Proteomes" id="UP000509510"/>
    </source>
</evidence>
<evidence type="ECO:0000256" key="5">
    <source>
        <dbReference type="ARBA" id="ARBA00023033"/>
    </source>
</evidence>
<dbReference type="Pfam" id="PF01494">
    <property type="entry name" value="FAD_binding_3"/>
    <property type="match status" value="1"/>
</dbReference>
<dbReference type="SUPFAM" id="SSF51905">
    <property type="entry name" value="FAD/NAD(P)-binding domain"/>
    <property type="match status" value="1"/>
</dbReference>
<evidence type="ECO:0000256" key="4">
    <source>
        <dbReference type="ARBA" id="ARBA00023002"/>
    </source>
</evidence>
<dbReference type="InterPro" id="IPR036188">
    <property type="entry name" value="FAD/NAD-bd_sf"/>
</dbReference>
<evidence type="ECO:0000256" key="1">
    <source>
        <dbReference type="ARBA" id="ARBA00001974"/>
    </source>
</evidence>
<dbReference type="RefSeq" id="XP_035346564.1">
    <property type="nucleotide sequence ID" value="XM_035490671.1"/>
</dbReference>